<reference evidence="3 4" key="1">
    <citation type="journal article" date="2018" name="IMA Fungus">
        <title>IMA Genome-F 9: Draft genome sequence of Annulohypoxylon stygium, Aspergillus mulundensis, Berkeleyomyces basicola (syn. Thielaviopsis basicola), Ceratocystis smalleyi, two Cercospora beticola strains, Coleophoma cylindrospora, Fusarium fracticaudum, Phialophora cf. hyalina, and Morchella septimelata.</title>
        <authorList>
            <person name="Wingfield B.D."/>
            <person name="Bills G.F."/>
            <person name="Dong Y."/>
            <person name="Huang W."/>
            <person name="Nel W.J."/>
            <person name="Swalarsk-Parry B.S."/>
            <person name="Vaghefi N."/>
            <person name="Wilken P.M."/>
            <person name="An Z."/>
            <person name="de Beer Z.W."/>
            <person name="De Vos L."/>
            <person name="Chen L."/>
            <person name="Duong T.A."/>
            <person name="Gao Y."/>
            <person name="Hammerbacher A."/>
            <person name="Kikkert J.R."/>
            <person name="Li Y."/>
            <person name="Li H."/>
            <person name="Li K."/>
            <person name="Li Q."/>
            <person name="Liu X."/>
            <person name="Ma X."/>
            <person name="Naidoo K."/>
            <person name="Pethybridge S.J."/>
            <person name="Sun J."/>
            <person name="Steenkamp E.T."/>
            <person name="van der Nest M.A."/>
            <person name="van Wyk S."/>
            <person name="Wingfield M.J."/>
            <person name="Xiong C."/>
            <person name="Yue Q."/>
            <person name="Zhang X."/>
        </authorList>
    </citation>
    <scope>NUCLEOTIDE SEQUENCE [LARGE SCALE GENOMIC DNA]</scope>
    <source>
        <strain evidence="3 4">BP5796</strain>
    </source>
</reference>
<feature type="compositionally biased region" description="Polar residues" evidence="1">
    <location>
        <begin position="347"/>
        <end position="375"/>
    </location>
</feature>
<evidence type="ECO:0000259" key="2">
    <source>
        <dbReference type="SMART" id="SM00974"/>
    </source>
</evidence>
<dbReference type="SMART" id="SM00974">
    <property type="entry name" value="T5orf172"/>
    <property type="match status" value="1"/>
</dbReference>
<evidence type="ECO:0000313" key="4">
    <source>
        <dbReference type="Proteomes" id="UP000256328"/>
    </source>
</evidence>
<dbReference type="PANTHER" id="PTHR28094">
    <property type="entry name" value="MEIOTICALLY UP-REGULATED GENE 113 PROTEIN"/>
    <property type="match status" value="1"/>
</dbReference>
<organism evidence="3 4">
    <name type="scientific">Coleophoma crateriformis</name>
    <dbReference type="NCBI Taxonomy" id="565419"/>
    <lineage>
        <taxon>Eukaryota</taxon>
        <taxon>Fungi</taxon>
        <taxon>Dikarya</taxon>
        <taxon>Ascomycota</taxon>
        <taxon>Pezizomycotina</taxon>
        <taxon>Leotiomycetes</taxon>
        <taxon>Helotiales</taxon>
        <taxon>Dermateaceae</taxon>
        <taxon>Coleophoma</taxon>
    </lineage>
</organism>
<feature type="region of interest" description="Disordered" evidence="1">
    <location>
        <begin position="1"/>
        <end position="20"/>
    </location>
</feature>
<dbReference type="EMBL" id="PDLN01000003">
    <property type="protein sequence ID" value="RDW91028.1"/>
    <property type="molecule type" value="Genomic_DNA"/>
</dbReference>
<dbReference type="AlphaFoldDB" id="A0A3D8SZ32"/>
<accession>A0A3D8SZ32</accession>
<feature type="domain" description="Bacteriophage T5 Orf172 DNA-binding" evidence="2">
    <location>
        <begin position="555"/>
        <end position="647"/>
    </location>
</feature>
<sequence>MLDHPPTHKGIIPALTDPSEASKPRLCRNVQSFQDKIDELRNLKTDSIRCGAIPSHGQCRKETPIRDSEVLRNLDQLDISDSETRLKLIMLMLCDTHWAKAIYTLALFLDSESLCNLKLNTERVEDTITDYESSIAIDGKHLTSKSLHPPGNNKGRGTVYVAATNKHDVQDGIQTIKREEVHTSSSTSKSTEAFYKNAEESISEPPVVAGMGSFASLELGVAKLEILNRESLNCIAMTTNGWRCKNIIDPDQLLKARELLRSSVSTGSSVDFNILSSLVLCSNHQRTTLPEKYSEKWATFSAQRLSKDEAISRFNPDKWNVVQFFGNQESEKTARSKGSESPGLPSRVSTPRSRQTTPSNSFLRPESSQPPNCNFSARRHSFNMESTIPSISDRLRELNYSQSPSPAPLGTRLFNPKPPISLKPSVSVPELVEDPFNDNGPKHTGALSSGLSKNASCSVPIKSEVPPNSGLAIRTPQSSSGVPHVSGVFVEELDHPGERNTPQSAQCTKTRKISLFKGASPQSAPTMYPGAIDDKLTDEIRLPVSRKGYVYIFKSAHLKQVKIGRTTDVNRRINEIKIACQISDLETVDCSYVKYPERVEKLAHLELQNFRAAANCHHNKGTISGAVVHREWFDVPDEVAVKSVELWKAFVELAYGRHGTIKEHWAEMLENLPRPSSSETKSLRKGIAEKNTDEIALHHHLRHERYTKWFEDGQLWEENCGHR</sequence>
<name>A0A3D8SZ32_9HELO</name>
<dbReference type="InterPro" id="IPR053006">
    <property type="entry name" value="Meiosis_regulatory"/>
</dbReference>
<evidence type="ECO:0000313" key="3">
    <source>
        <dbReference type="EMBL" id="RDW91028.1"/>
    </source>
</evidence>
<dbReference type="Proteomes" id="UP000256328">
    <property type="component" value="Unassembled WGS sequence"/>
</dbReference>
<proteinExistence type="predicted"/>
<dbReference type="Pfam" id="PF10544">
    <property type="entry name" value="T5orf172"/>
    <property type="match status" value="1"/>
</dbReference>
<keyword evidence="4" id="KW-1185">Reference proteome</keyword>
<comment type="caution">
    <text evidence="3">The sequence shown here is derived from an EMBL/GenBank/DDBJ whole genome shotgun (WGS) entry which is preliminary data.</text>
</comment>
<feature type="region of interest" description="Disordered" evidence="1">
    <location>
        <begin position="330"/>
        <end position="381"/>
    </location>
</feature>
<protein>
    <recommendedName>
        <fullName evidence="2">Bacteriophage T5 Orf172 DNA-binding domain-containing protein</fullName>
    </recommendedName>
</protein>
<dbReference type="InterPro" id="IPR018306">
    <property type="entry name" value="Phage_T5_Orf172_DNA-bd"/>
</dbReference>
<gene>
    <name evidence="3" type="ORF">BP5796_02193</name>
</gene>
<dbReference type="OrthoDB" id="3511049at2759"/>
<feature type="region of interest" description="Disordered" evidence="1">
    <location>
        <begin position="399"/>
        <end position="453"/>
    </location>
</feature>
<evidence type="ECO:0000256" key="1">
    <source>
        <dbReference type="SAM" id="MobiDB-lite"/>
    </source>
</evidence>
<dbReference type="PANTHER" id="PTHR28094:SF1">
    <property type="entry name" value="MEIOTICALLY UP-REGULATED GENE 113 PROTEIN"/>
    <property type="match status" value="1"/>
</dbReference>